<evidence type="ECO:0000313" key="2">
    <source>
        <dbReference type="RefSeq" id="XP_045155234.1"/>
    </source>
</evidence>
<accession>A0AC55DU14</accession>
<reference evidence="2" key="1">
    <citation type="submission" date="2025-08" db="UniProtKB">
        <authorList>
            <consortium name="RefSeq"/>
        </authorList>
    </citation>
    <scope>IDENTIFICATION</scope>
</reference>
<proteinExistence type="predicted"/>
<gene>
    <name evidence="2" type="primary">LOC101640072</name>
</gene>
<evidence type="ECO:0000313" key="1">
    <source>
        <dbReference type="Proteomes" id="UP000694863"/>
    </source>
</evidence>
<name>A0AC55DU14_ECHTE</name>
<organism evidence="1 2">
    <name type="scientific">Echinops telfairi</name>
    <name type="common">Lesser hedgehog tenrec</name>
    <dbReference type="NCBI Taxonomy" id="9371"/>
    <lineage>
        <taxon>Eukaryota</taxon>
        <taxon>Metazoa</taxon>
        <taxon>Chordata</taxon>
        <taxon>Craniata</taxon>
        <taxon>Vertebrata</taxon>
        <taxon>Euteleostomi</taxon>
        <taxon>Mammalia</taxon>
        <taxon>Eutheria</taxon>
        <taxon>Afrotheria</taxon>
        <taxon>Tenrecidae</taxon>
        <taxon>Tenrecinae</taxon>
        <taxon>Echinops</taxon>
    </lineage>
</organism>
<sequence>MWLPSALLFLSLPGCFTIRGPTSVSGTELGSVTVQCDYDAGWETNRKWWCRGKSWRYCKVLIRSTGTEQEVKAGRVSIKDNHRSHFFTVTMDKLRRDDANTYWCGIAKSGTDLGVQVQVTVGSGPTTCSWHL</sequence>
<protein>
    <submittedName>
        <fullName evidence="2">CMRF35-like molecule 7</fullName>
    </submittedName>
</protein>
<dbReference type="RefSeq" id="XP_045155234.1">
    <property type="nucleotide sequence ID" value="XM_045299299.1"/>
</dbReference>
<dbReference type="Proteomes" id="UP000694863">
    <property type="component" value="Unplaced"/>
</dbReference>
<keyword evidence="1" id="KW-1185">Reference proteome</keyword>